<dbReference type="Gene3D" id="1.10.10.10">
    <property type="entry name" value="Winged helix-like DNA-binding domain superfamily/Winged helix DNA-binding domain"/>
    <property type="match status" value="1"/>
</dbReference>
<dbReference type="SMART" id="SM00418">
    <property type="entry name" value="HTH_ARSR"/>
    <property type="match status" value="1"/>
</dbReference>
<dbReference type="CDD" id="cd00090">
    <property type="entry name" value="HTH_ARSR"/>
    <property type="match status" value="1"/>
</dbReference>
<feature type="domain" description="HTH arsR-type" evidence="4">
    <location>
        <begin position="1"/>
        <end position="84"/>
    </location>
</feature>
<dbReference type="InterPro" id="IPR051081">
    <property type="entry name" value="HTH_MetalResp_TranReg"/>
</dbReference>
<accession>A0A2M7RFQ4</accession>
<keyword evidence="2" id="KW-0238">DNA-binding</keyword>
<dbReference type="InterPro" id="IPR001845">
    <property type="entry name" value="HTH_ArsR_DNA-bd_dom"/>
</dbReference>
<evidence type="ECO:0000313" key="6">
    <source>
        <dbReference type="Proteomes" id="UP000230779"/>
    </source>
</evidence>
<dbReference type="PANTHER" id="PTHR33154:SF33">
    <property type="entry name" value="TRANSCRIPTIONAL REPRESSOR SDPR"/>
    <property type="match status" value="1"/>
</dbReference>
<dbReference type="Pfam" id="PF12840">
    <property type="entry name" value="HTH_20"/>
    <property type="match status" value="1"/>
</dbReference>
<evidence type="ECO:0000259" key="4">
    <source>
        <dbReference type="PROSITE" id="PS50987"/>
    </source>
</evidence>
<proteinExistence type="predicted"/>
<dbReference type="GO" id="GO:0003700">
    <property type="term" value="F:DNA-binding transcription factor activity"/>
    <property type="evidence" value="ECO:0007669"/>
    <property type="project" value="InterPro"/>
</dbReference>
<organism evidence="5 6">
    <name type="scientific">Candidatus Kerfeldbacteria bacterium CG_4_10_14_0_8_um_filter_42_10</name>
    <dbReference type="NCBI Taxonomy" id="2014248"/>
    <lineage>
        <taxon>Bacteria</taxon>
        <taxon>Candidatus Kerfeldiibacteriota</taxon>
    </lineage>
</organism>
<name>A0A2M7RFQ4_9BACT</name>
<dbReference type="SUPFAM" id="SSF46785">
    <property type="entry name" value="Winged helix' DNA-binding domain"/>
    <property type="match status" value="1"/>
</dbReference>
<protein>
    <recommendedName>
        <fullName evidence="4">HTH arsR-type domain-containing protein</fullName>
    </recommendedName>
</protein>
<evidence type="ECO:0000313" key="5">
    <source>
        <dbReference type="EMBL" id="PIY95575.1"/>
    </source>
</evidence>
<gene>
    <name evidence="5" type="ORF">COY66_06485</name>
</gene>
<dbReference type="InterPro" id="IPR011991">
    <property type="entry name" value="ArsR-like_HTH"/>
</dbReference>
<evidence type="ECO:0000256" key="3">
    <source>
        <dbReference type="ARBA" id="ARBA00023163"/>
    </source>
</evidence>
<dbReference type="InterPro" id="IPR036390">
    <property type="entry name" value="WH_DNA-bd_sf"/>
</dbReference>
<reference evidence="5 6" key="1">
    <citation type="submission" date="2017-09" db="EMBL/GenBank/DDBJ databases">
        <title>Depth-based differentiation of microbial function through sediment-hosted aquifers and enrichment of novel symbionts in the deep terrestrial subsurface.</title>
        <authorList>
            <person name="Probst A.J."/>
            <person name="Ladd B."/>
            <person name="Jarett J.K."/>
            <person name="Geller-Mcgrath D.E."/>
            <person name="Sieber C.M."/>
            <person name="Emerson J.B."/>
            <person name="Anantharaman K."/>
            <person name="Thomas B.C."/>
            <person name="Malmstrom R."/>
            <person name="Stieglmeier M."/>
            <person name="Klingl A."/>
            <person name="Woyke T."/>
            <person name="Ryan C.M."/>
            <person name="Banfield J.F."/>
        </authorList>
    </citation>
    <scope>NUCLEOTIDE SEQUENCE [LARGE SCALE GENOMIC DNA]</scope>
    <source>
        <strain evidence="5">CG_4_10_14_0_8_um_filter_42_10</strain>
    </source>
</reference>
<dbReference type="PROSITE" id="PS50987">
    <property type="entry name" value="HTH_ARSR_2"/>
    <property type="match status" value="1"/>
</dbReference>
<dbReference type="Proteomes" id="UP000230779">
    <property type="component" value="Unassembled WGS sequence"/>
</dbReference>
<dbReference type="InterPro" id="IPR036388">
    <property type="entry name" value="WH-like_DNA-bd_sf"/>
</dbReference>
<evidence type="ECO:0000256" key="1">
    <source>
        <dbReference type="ARBA" id="ARBA00023015"/>
    </source>
</evidence>
<evidence type="ECO:0000256" key="2">
    <source>
        <dbReference type="ARBA" id="ARBA00023125"/>
    </source>
</evidence>
<sequence>MQQKCLKCLKVVSIASRFRLFQYLKKTKKPATVSQLVNLLALRQPTVTFHINQLAKLDLIKKEQVGREVYCQISRKCNHCPLFA</sequence>
<keyword evidence="3" id="KW-0804">Transcription</keyword>
<comment type="caution">
    <text evidence="5">The sequence shown here is derived from an EMBL/GenBank/DDBJ whole genome shotgun (WGS) entry which is preliminary data.</text>
</comment>
<dbReference type="GO" id="GO:0003677">
    <property type="term" value="F:DNA binding"/>
    <property type="evidence" value="ECO:0007669"/>
    <property type="project" value="UniProtKB-KW"/>
</dbReference>
<dbReference type="AlphaFoldDB" id="A0A2M7RFQ4"/>
<dbReference type="PANTHER" id="PTHR33154">
    <property type="entry name" value="TRANSCRIPTIONAL REGULATOR, ARSR FAMILY"/>
    <property type="match status" value="1"/>
</dbReference>
<dbReference type="EMBL" id="PFMD01000077">
    <property type="protein sequence ID" value="PIY95575.1"/>
    <property type="molecule type" value="Genomic_DNA"/>
</dbReference>
<keyword evidence="1" id="KW-0805">Transcription regulation</keyword>